<evidence type="ECO:0000256" key="1">
    <source>
        <dbReference type="ARBA" id="ARBA00022801"/>
    </source>
</evidence>
<accession>A0ABV3P786</accession>
<dbReference type="GO" id="GO:0016787">
    <property type="term" value="F:hydrolase activity"/>
    <property type="evidence" value="ECO:0007669"/>
    <property type="project" value="UniProtKB-KW"/>
</dbReference>
<name>A0ABV3P786_9ACTN</name>
<dbReference type="InterPro" id="IPR050789">
    <property type="entry name" value="Diverse_Enzym_Activities"/>
</dbReference>
<dbReference type="Gene3D" id="3.40.710.10">
    <property type="entry name" value="DD-peptidase/beta-lactamase superfamily"/>
    <property type="match status" value="1"/>
</dbReference>
<dbReference type="EC" id="3.1.1.103" evidence="3"/>
<dbReference type="Proteomes" id="UP001555826">
    <property type="component" value="Unassembled WGS sequence"/>
</dbReference>
<sequence>MTATATPAPSPDDVLRDALADGLRRSLFTGATAAFSDATGRVHRAAAGTLGLDDATPVDSATRADLASLTKVPVAAVAHALADVGAVDLDRPTERGFTPRQLVAHTSGLPAESDVWRRGDLRPAQRLQRALDSPLVTPPGAVFRYSCVGFVTLGHLLEEATGQGLDSLVEEFVSGPLGIPGLDWGLVDRPATGPVLATESGTPRGVVHDEFAQSLARPAGNAGLFGTADDVLAVGRALLAGTLEVGEGLRTGDATWMTGPHQRGHTGFTGTSLLLDPDAGTCLVLLTNRVHPDRALVDLAPFRKSLAQRLMPPS</sequence>
<reference evidence="3 4" key="1">
    <citation type="submission" date="2024-07" db="EMBL/GenBank/DDBJ databases">
        <authorList>
            <person name="Thanompreechachai J."/>
            <person name="Duangmal K."/>
        </authorList>
    </citation>
    <scope>NUCLEOTIDE SEQUENCE [LARGE SCALE GENOMIC DNA]</scope>
    <source>
        <strain evidence="3 4">KCTC 19886</strain>
    </source>
</reference>
<comment type="caution">
    <text evidence="3">The sequence shown here is derived from an EMBL/GenBank/DDBJ whole genome shotgun (WGS) entry which is preliminary data.</text>
</comment>
<dbReference type="InterPro" id="IPR001466">
    <property type="entry name" value="Beta-lactam-related"/>
</dbReference>
<dbReference type="RefSeq" id="WP_367638583.1">
    <property type="nucleotide sequence ID" value="NZ_JBFNQN010000007.1"/>
</dbReference>
<protein>
    <submittedName>
        <fullName evidence="3">Serine hydrolase domain-containing protein</fullName>
        <ecNumber evidence="3">3.1.1.103</ecNumber>
    </submittedName>
</protein>
<dbReference type="InterPro" id="IPR012338">
    <property type="entry name" value="Beta-lactam/transpept-like"/>
</dbReference>
<feature type="domain" description="Beta-lactamase-related" evidence="2">
    <location>
        <begin position="27"/>
        <end position="304"/>
    </location>
</feature>
<keyword evidence="1 3" id="KW-0378">Hydrolase</keyword>
<dbReference type="SUPFAM" id="SSF56601">
    <property type="entry name" value="beta-lactamase/transpeptidase-like"/>
    <property type="match status" value="1"/>
</dbReference>
<gene>
    <name evidence="3" type="ORF">AB1207_12085</name>
</gene>
<evidence type="ECO:0000313" key="3">
    <source>
        <dbReference type="EMBL" id="MEW9265492.1"/>
    </source>
</evidence>
<dbReference type="PANTHER" id="PTHR43283">
    <property type="entry name" value="BETA-LACTAMASE-RELATED"/>
    <property type="match status" value="1"/>
</dbReference>
<evidence type="ECO:0000313" key="4">
    <source>
        <dbReference type="Proteomes" id="UP001555826"/>
    </source>
</evidence>
<organism evidence="3 4">
    <name type="scientific">Kineococcus endophyticus</name>
    <dbReference type="NCBI Taxonomy" id="1181883"/>
    <lineage>
        <taxon>Bacteria</taxon>
        <taxon>Bacillati</taxon>
        <taxon>Actinomycetota</taxon>
        <taxon>Actinomycetes</taxon>
        <taxon>Kineosporiales</taxon>
        <taxon>Kineosporiaceae</taxon>
        <taxon>Kineococcus</taxon>
    </lineage>
</organism>
<dbReference type="EMBL" id="JBFNQN010000007">
    <property type="protein sequence ID" value="MEW9265492.1"/>
    <property type="molecule type" value="Genomic_DNA"/>
</dbReference>
<dbReference type="PANTHER" id="PTHR43283:SF11">
    <property type="entry name" value="BETA-LACTAMASE-RELATED DOMAIN-CONTAINING PROTEIN"/>
    <property type="match status" value="1"/>
</dbReference>
<evidence type="ECO:0000259" key="2">
    <source>
        <dbReference type="Pfam" id="PF00144"/>
    </source>
</evidence>
<proteinExistence type="predicted"/>
<dbReference type="Pfam" id="PF00144">
    <property type="entry name" value="Beta-lactamase"/>
    <property type="match status" value="1"/>
</dbReference>
<keyword evidence="4" id="KW-1185">Reference proteome</keyword>